<feature type="transmembrane region" description="Helical" evidence="1">
    <location>
        <begin position="368"/>
        <end position="389"/>
    </location>
</feature>
<keyword evidence="1" id="KW-0812">Transmembrane</keyword>
<dbReference type="RefSeq" id="WP_048120782.1">
    <property type="nucleotide sequence ID" value="NZ_CP009520.1"/>
</dbReference>
<sequence>MVDRECIEKNIDIIFDFEKENIKNNNLFHYVQTFREIVVTKKDTSGSIKYPSGQRPLMDLQLSPNDKWELEWDTYTYLKKLYNKIEHLPGCRNIFLSNLEKKLSNLVSIAVPININCVDTVYTSYKLHSSASLAFYFLLKISNYDLIVRALETKIKESVYLDRHIDSDSGKVIEFEAYKCIDDIEGLFNDILIFMHVEPVYFDETLLNLLILIVNCNFPKSLNIREEFESKVTTLRYNRLKTQLETFNEELNIHKEQVIEIISKYGFPPAMEKFLLEIDELPELSNWQSVNSGMIGNLRSFFETLVKNIAKKIFAKTREEYPKDYGKSELGNKRAYIKKHLILSDNDDKLITSFVKLNTLFDQKRYPFIWLPFVGWIFGIYQFYLYIVGGKFVHDMSIERTLMAIFLFFSLILVFVAFIVLSAALIQMID</sequence>
<evidence type="ECO:0000313" key="3">
    <source>
        <dbReference type="Proteomes" id="UP000033096"/>
    </source>
</evidence>
<dbReference type="Proteomes" id="UP000033096">
    <property type="component" value="Chromosome"/>
</dbReference>
<gene>
    <name evidence="2" type="ORF">MSVAZ_1975</name>
</gene>
<reference evidence="2 3" key="1">
    <citation type="submission" date="2014-07" db="EMBL/GenBank/DDBJ databases">
        <title>Methanogenic archaea and the global carbon cycle.</title>
        <authorList>
            <person name="Henriksen J.R."/>
            <person name="Luke J."/>
            <person name="Reinhart S."/>
            <person name="Benedict M.N."/>
            <person name="Youngblut N.D."/>
            <person name="Metcalf M.E."/>
            <person name="Whitaker R.J."/>
            <person name="Metcalf W.W."/>
        </authorList>
    </citation>
    <scope>NUCLEOTIDE SEQUENCE [LARGE SCALE GENOMIC DNA]</scope>
    <source>
        <strain evidence="2 3">Z-761</strain>
    </source>
</reference>
<dbReference type="EMBL" id="CP009520">
    <property type="protein sequence ID" value="AKB44244.1"/>
    <property type="molecule type" value="Genomic_DNA"/>
</dbReference>
<organism evidence="2 3">
    <name type="scientific">Methanosarcina vacuolata Z-761</name>
    <dbReference type="NCBI Taxonomy" id="1434123"/>
    <lineage>
        <taxon>Archaea</taxon>
        <taxon>Methanobacteriati</taxon>
        <taxon>Methanobacteriota</taxon>
        <taxon>Stenosarchaea group</taxon>
        <taxon>Methanomicrobia</taxon>
        <taxon>Methanosarcinales</taxon>
        <taxon>Methanosarcinaceae</taxon>
        <taxon>Methanosarcina</taxon>
    </lineage>
</organism>
<protein>
    <submittedName>
        <fullName evidence="2">Uncharacterized protein</fullName>
    </submittedName>
</protein>
<keyword evidence="1" id="KW-0472">Membrane</keyword>
<evidence type="ECO:0000256" key="1">
    <source>
        <dbReference type="SAM" id="Phobius"/>
    </source>
</evidence>
<dbReference type="GeneID" id="24810427"/>
<keyword evidence="1" id="KW-1133">Transmembrane helix</keyword>
<evidence type="ECO:0000313" key="2">
    <source>
        <dbReference type="EMBL" id="AKB44244.1"/>
    </source>
</evidence>
<name>A0A0E3Q639_9EURY</name>
<dbReference type="HOGENOM" id="CLU_637157_0_0_2"/>
<dbReference type="KEGG" id="mvc:MSVAZ_1975"/>
<keyword evidence="3" id="KW-1185">Reference proteome</keyword>
<dbReference type="PATRIC" id="fig|1434123.4.peg.2400"/>
<proteinExistence type="predicted"/>
<dbReference type="AlphaFoldDB" id="A0A0E3Q639"/>
<accession>A0A0E3Q639</accession>
<feature type="transmembrane region" description="Helical" evidence="1">
    <location>
        <begin position="401"/>
        <end position="429"/>
    </location>
</feature>